<evidence type="ECO:0000313" key="3">
    <source>
        <dbReference type="Proteomes" id="UP001063166"/>
    </source>
</evidence>
<evidence type="ECO:0000259" key="1">
    <source>
        <dbReference type="PROSITE" id="PS50181"/>
    </source>
</evidence>
<evidence type="ECO:0000313" key="2">
    <source>
        <dbReference type="EMBL" id="GLB41956.1"/>
    </source>
</evidence>
<gene>
    <name evidence="2" type="ORF">LshimejAT787_1005560</name>
</gene>
<feature type="domain" description="F-box" evidence="1">
    <location>
        <begin position="5"/>
        <end position="51"/>
    </location>
</feature>
<dbReference type="Pfam" id="PF12937">
    <property type="entry name" value="F-box-like"/>
    <property type="match status" value="1"/>
</dbReference>
<dbReference type="EMBL" id="BRPK01000010">
    <property type="protein sequence ID" value="GLB41956.1"/>
    <property type="molecule type" value="Genomic_DNA"/>
</dbReference>
<comment type="caution">
    <text evidence="2">The sequence shown here is derived from an EMBL/GenBank/DDBJ whole genome shotgun (WGS) entry which is preliminary data.</text>
</comment>
<protein>
    <recommendedName>
        <fullName evidence="1">F-box domain-containing protein</fullName>
    </recommendedName>
</protein>
<accession>A0A9P3PVF9</accession>
<sequence>MSLELKSLLDLPVELIHHVLELLDAPSLLQVKLVSRRLATMIESSISLRYHIQLHVADLIDNPFCSRSKAERLRLLDTHQRAWNNVARSSVQEIPFTDGAGSASTLRAWELTNGTLGLAENHSIRFVQLPSRLRGISQSEWVIASFDFVIKDFAMDKSQDLLVVIERGIDAPGAQGFLRIHIRSLSTGKPHPHAKEPTISRRVGVADADPDWSIVQIYGSCVAVLLQAEVEDLYQGIFRMSSELAFCNWKTGSTTTVITGPFTAFAFLTEEQVVLAMSWSDLGNTFQARDSGSLEVIDITNAPSILKIEDLPVVSASSHPSFKWRSFKLPALSDDAAAEIRPSLSIHTNYSPAFSGAGDDVPFTTSPEDRLYVISFKELLADNDLVLFVRLASLLSLLEDAPSPRHTFPWEDWGPTNTRMVEGYISDTWVCCVHGLRAILVPWFGKHVADIWDFNQRRLRRNDGGGVLPSSDLTVPEEGDCTPVSEQPGYCLSPTQINPSGRDYDALFERDVITSLPCSIRPFASPDDKRDEQYFMMSEDSLVLVLDDEKFIIASF</sequence>
<organism evidence="2 3">
    <name type="scientific">Lyophyllum shimeji</name>
    <name type="common">Hon-shimeji</name>
    <name type="synonym">Tricholoma shimeji</name>
    <dbReference type="NCBI Taxonomy" id="47721"/>
    <lineage>
        <taxon>Eukaryota</taxon>
        <taxon>Fungi</taxon>
        <taxon>Dikarya</taxon>
        <taxon>Basidiomycota</taxon>
        <taxon>Agaricomycotina</taxon>
        <taxon>Agaricomycetes</taxon>
        <taxon>Agaricomycetidae</taxon>
        <taxon>Agaricales</taxon>
        <taxon>Tricholomatineae</taxon>
        <taxon>Lyophyllaceae</taxon>
        <taxon>Lyophyllum</taxon>
    </lineage>
</organism>
<dbReference type="AlphaFoldDB" id="A0A9P3PVF9"/>
<dbReference type="OrthoDB" id="2745718at2759"/>
<dbReference type="InterPro" id="IPR036047">
    <property type="entry name" value="F-box-like_dom_sf"/>
</dbReference>
<proteinExistence type="predicted"/>
<dbReference type="SUPFAM" id="SSF81383">
    <property type="entry name" value="F-box domain"/>
    <property type="match status" value="1"/>
</dbReference>
<dbReference type="InterPro" id="IPR001810">
    <property type="entry name" value="F-box_dom"/>
</dbReference>
<reference evidence="2" key="1">
    <citation type="submission" date="2022-07" db="EMBL/GenBank/DDBJ databases">
        <title>The genome of Lyophyllum shimeji provides insight into the initial evolution of ectomycorrhizal fungal genome.</title>
        <authorList>
            <person name="Kobayashi Y."/>
            <person name="Shibata T."/>
            <person name="Hirakawa H."/>
            <person name="Shigenobu S."/>
            <person name="Nishiyama T."/>
            <person name="Yamada A."/>
            <person name="Hasebe M."/>
            <person name="Kawaguchi M."/>
        </authorList>
    </citation>
    <scope>NUCLEOTIDE SEQUENCE</scope>
    <source>
        <strain evidence="2">AT787</strain>
    </source>
</reference>
<dbReference type="Proteomes" id="UP001063166">
    <property type="component" value="Unassembled WGS sequence"/>
</dbReference>
<dbReference type="CDD" id="cd09917">
    <property type="entry name" value="F-box_SF"/>
    <property type="match status" value="1"/>
</dbReference>
<name>A0A9P3PVF9_LYOSH</name>
<dbReference type="SMART" id="SM00256">
    <property type="entry name" value="FBOX"/>
    <property type="match status" value="1"/>
</dbReference>
<keyword evidence="3" id="KW-1185">Reference proteome</keyword>
<dbReference type="Gene3D" id="1.20.1280.50">
    <property type="match status" value="1"/>
</dbReference>
<dbReference type="PROSITE" id="PS50181">
    <property type="entry name" value="FBOX"/>
    <property type="match status" value="1"/>
</dbReference>